<name>A0A8T3VB65_9EURY</name>
<evidence type="ECO:0000259" key="2">
    <source>
        <dbReference type="SMART" id="SM00645"/>
    </source>
</evidence>
<evidence type="ECO:0000313" key="4">
    <source>
        <dbReference type="Proteomes" id="UP000762703"/>
    </source>
</evidence>
<dbReference type="Gene3D" id="2.160.20.10">
    <property type="entry name" value="Single-stranded right-handed beta-helix, Pectin lyase-like"/>
    <property type="match status" value="1"/>
</dbReference>
<organism evidence="3 4">
    <name type="scientific">Methanobrevibacter millerae</name>
    <dbReference type="NCBI Taxonomy" id="230361"/>
    <lineage>
        <taxon>Archaea</taxon>
        <taxon>Methanobacteriati</taxon>
        <taxon>Methanobacteriota</taxon>
        <taxon>Methanomada group</taxon>
        <taxon>Methanobacteria</taxon>
        <taxon>Methanobacteriales</taxon>
        <taxon>Methanobacteriaceae</taxon>
        <taxon>Methanobrevibacter</taxon>
    </lineage>
</organism>
<dbReference type="Gene3D" id="3.90.70.10">
    <property type="entry name" value="Cysteine proteinases"/>
    <property type="match status" value="1"/>
</dbReference>
<dbReference type="SUPFAM" id="SSF54001">
    <property type="entry name" value="Cysteine proteinases"/>
    <property type="match status" value="1"/>
</dbReference>
<comment type="caution">
    <text evidence="3">The sequence shown here is derived from an EMBL/GenBank/DDBJ whole genome shotgun (WGS) entry which is preliminary data.</text>
</comment>
<dbReference type="InterPro" id="IPR013783">
    <property type="entry name" value="Ig-like_fold"/>
</dbReference>
<dbReference type="Pfam" id="PF18560">
    <property type="entry name" value="Lectin_like"/>
    <property type="match status" value="1"/>
</dbReference>
<dbReference type="GO" id="GO:0006508">
    <property type="term" value="P:proteolysis"/>
    <property type="evidence" value="ECO:0007669"/>
    <property type="project" value="InterPro"/>
</dbReference>
<dbReference type="SMART" id="SM00645">
    <property type="entry name" value="Pept_C1"/>
    <property type="match status" value="1"/>
</dbReference>
<evidence type="ECO:0000256" key="1">
    <source>
        <dbReference type="ARBA" id="ARBA00008455"/>
    </source>
</evidence>
<protein>
    <recommendedName>
        <fullName evidence="2">Peptidase C1A papain C-terminal domain-containing protein</fullName>
    </recommendedName>
</protein>
<dbReference type="GO" id="GO:0008234">
    <property type="term" value="F:cysteine-type peptidase activity"/>
    <property type="evidence" value="ECO:0007669"/>
    <property type="project" value="InterPro"/>
</dbReference>
<accession>A0A8T3VB65</accession>
<dbReference type="SUPFAM" id="SSF51126">
    <property type="entry name" value="Pectin lyase-like"/>
    <property type="match status" value="2"/>
</dbReference>
<dbReference type="Gene3D" id="2.60.40.10">
    <property type="entry name" value="Immunoglobulins"/>
    <property type="match status" value="1"/>
</dbReference>
<reference evidence="3" key="1">
    <citation type="submission" date="2019-04" db="EMBL/GenBank/DDBJ databases">
        <title>Evolution of Biomass-Degrading Anaerobic Consortia Revealed by Metagenomics.</title>
        <authorList>
            <person name="Peng X."/>
        </authorList>
    </citation>
    <scope>NUCLEOTIDE SEQUENCE</scope>
    <source>
        <strain evidence="3">SIG12</strain>
    </source>
</reference>
<dbReference type="InterPro" id="IPR011050">
    <property type="entry name" value="Pectin_lyase_fold/virulence"/>
</dbReference>
<dbReference type="RefSeq" id="WP_303736889.1">
    <property type="nucleotide sequence ID" value="NZ_SUTE01000042.1"/>
</dbReference>
<dbReference type="InterPro" id="IPR012334">
    <property type="entry name" value="Pectin_lyas_fold"/>
</dbReference>
<gene>
    <name evidence="3" type="ORF">E7Z73_05850</name>
</gene>
<dbReference type="AlphaFoldDB" id="A0A8T3VB65"/>
<dbReference type="InterPro" id="IPR013128">
    <property type="entry name" value="Peptidase_C1A"/>
</dbReference>
<dbReference type="InterPro" id="IPR038765">
    <property type="entry name" value="Papain-like_cys_pep_sf"/>
</dbReference>
<proteinExistence type="inferred from homology"/>
<dbReference type="InterPro" id="IPR000668">
    <property type="entry name" value="Peptidase_C1A_C"/>
</dbReference>
<dbReference type="PANTHER" id="PTHR12411">
    <property type="entry name" value="CYSTEINE PROTEASE FAMILY C1-RELATED"/>
    <property type="match status" value="1"/>
</dbReference>
<dbReference type="Proteomes" id="UP000762703">
    <property type="component" value="Unassembled WGS sequence"/>
</dbReference>
<comment type="similarity">
    <text evidence="1">Belongs to the peptidase C1 family.</text>
</comment>
<dbReference type="Pfam" id="PF00112">
    <property type="entry name" value="Peptidase_C1"/>
    <property type="match status" value="1"/>
</dbReference>
<dbReference type="InterPro" id="IPR040528">
    <property type="entry name" value="Lectin-like"/>
</dbReference>
<dbReference type="EMBL" id="SUTE01000042">
    <property type="protein sequence ID" value="MBE6505248.1"/>
    <property type="molecule type" value="Genomic_DNA"/>
</dbReference>
<evidence type="ECO:0000313" key="3">
    <source>
        <dbReference type="EMBL" id="MBE6505248.1"/>
    </source>
</evidence>
<sequence>MKKIIIPLILLILFISISAVSADGNLTALETQIEESTDSIELTQDYAYSPTDDGNYTIGTFVNKTNFVINGNGHTIDGKNQSRLFRILNTNVTINNLIIQNGLASDYGGGIFSSGNGLVLNNVTFINNVANIRGGALTSVKDATINNCKFIDNYAPDGSAIYNEESQMIINGSSFQTSNTFEKAMVYGFLSSLIIDDCSFINTTSKYAPAIYNDRKTYILNSNFTNLNATLSAGAIHIKELDELLISGCSFINTTSAKNGGAAFIDTKGFLYNETGSTIINNTEFINCSSEFGGALVILGGKNFITQTTFKDNSAKYDGGAVYLSFGSHYIANTLIENNKLTCEDKNYTHGGGIYADYCNLVGVNNHFINNEIHGLYSYDSDLNITESLFKNNGEAIHGVFLENYFLNNTYEDNENYLNDTYYETVVSETVEQLELYNDTIIFSRLPKAFDLRDWNWVSSVKNQGEMNSCWAFGSAGAMESALMKYAGVEYEFSVNNIQNSLLRYSKFGNIYMSEGSDAVSHIIYAINWLGMVNSFDDEYDSVGKISQFISSPDNVHIQDAVIINARNNSTDNTAIKQAILKYCGLTATIHSTTEEQYYNENTSALYYYGNQSINHIVLIVGWDDTYSAKNFATAPEGDGAWIIKNSYGTEFGDEGYNYVSYYDTKLGTETDLVGYVFENNVAYTTNYQTDLGGKMNYYKSKNPDVNSTYRNTYNAIEDALIAAVGTYFYEEGEAYTVEIFVNDISKLVQSGVAPFKGYHTIKLNKNITIMEGDNFTVEMTKKYVPILEKTRQHFKNGTSLANFGEGYYDLATDNSTVSLKVYTIAGVILTDDLVKIYKNDSQFEAKIGASNQVVSFEINGGTYNRTSDAQGIAKMNINLNPGNYTIKTTFNGTTVENTITVLPTLIANNLVKYFRNESQFLIELIDGQGNPLSGQKITMNINGVFYDRTTNASGIAKLNINLNPGEYILTANDPITGLQMSFTITVLPTLTAEDLEMKYLDGTQFEAKLVDGQGKALSGVKITFNINGVFYDRTTDANGIARLNIRLMPGQYIITSQYGNATIANTITITE</sequence>
<feature type="domain" description="Peptidase C1A papain C-terminal" evidence="2">
    <location>
        <begin position="446"/>
        <end position="677"/>
    </location>
</feature>